<dbReference type="Pfam" id="PF13460">
    <property type="entry name" value="NAD_binding_10"/>
    <property type="match status" value="1"/>
</dbReference>
<dbReference type="Gene3D" id="3.40.50.720">
    <property type="entry name" value="NAD(P)-binding Rossmann-like Domain"/>
    <property type="match status" value="1"/>
</dbReference>
<dbReference type="AlphaFoldDB" id="A0A172YB18"/>
<evidence type="ECO:0000313" key="2">
    <source>
        <dbReference type="EMBL" id="ANF56326.1"/>
    </source>
</evidence>
<sequence>MKTLVIGAAGQIGQRIVAQLHTQSNHTPVAQVRRTEQLESYHRRGIEARRVDLEDDVAALCKGMRGCDAVIFSAGSGGATGFDKTLLIDLDGAVKCMEAASACGIRRFVMISAFGADRREDWNPEIKPYYVAKHYADRLLLVSGLDYTIIRPGRLTDEPAKGRVATEPSADGERSIPRADVAQVAGAVLDADNARCKAFDLVSGTQSIDALVHDL</sequence>
<dbReference type="Proteomes" id="UP000077875">
    <property type="component" value="Chromosome"/>
</dbReference>
<dbReference type="SUPFAM" id="SSF51735">
    <property type="entry name" value="NAD(P)-binding Rossmann-fold domains"/>
    <property type="match status" value="1"/>
</dbReference>
<feature type="domain" description="NAD(P)-binding" evidence="1">
    <location>
        <begin position="7"/>
        <end position="190"/>
    </location>
</feature>
<dbReference type="PANTHER" id="PTHR15020:SF50">
    <property type="entry name" value="UPF0659 PROTEIN YMR090W"/>
    <property type="match status" value="1"/>
</dbReference>
<evidence type="ECO:0000259" key="1">
    <source>
        <dbReference type="Pfam" id="PF13460"/>
    </source>
</evidence>
<organism evidence="2 3">
    <name type="scientific">Halotalea alkalilenta</name>
    <dbReference type="NCBI Taxonomy" id="376489"/>
    <lineage>
        <taxon>Bacteria</taxon>
        <taxon>Pseudomonadati</taxon>
        <taxon>Pseudomonadota</taxon>
        <taxon>Gammaproteobacteria</taxon>
        <taxon>Oceanospirillales</taxon>
        <taxon>Halomonadaceae</taxon>
        <taxon>Halotalea</taxon>
    </lineage>
</organism>
<dbReference type="InterPro" id="IPR016040">
    <property type="entry name" value="NAD(P)-bd_dom"/>
</dbReference>
<dbReference type="KEGG" id="haa:A5892_01650"/>
<gene>
    <name evidence="2" type="ORF">A5892_01650</name>
</gene>
<keyword evidence="3" id="KW-1185">Reference proteome</keyword>
<protein>
    <submittedName>
        <fullName evidence="2">Sugar epimerase</fullName>
    </submittedName>
</protein>
<name>A0A172YB18_9GAMM</name>
<evidence type="ECO:0000313" key="3">
    <source>
        <dbReference type="Proteomes" id="UP000077875"/>
    </source>
</evidence>
<dbReference type="STRING" id="376489.A5892_01650"/>
<dbReference type="CDD" id="cd05243">
    <property type="entry name" value="SDR_a5"/>
    <property type="match status" value="1"/>
</dbReference>
<dbReference type="InterPro" id="IPR036291">
    <property type="entry name" value="NAD(P)-bd_dom_sf"/>
</dbReference>
<reference evidence="2 3" key="1">
    <citation type="submission" date="2016-04" db="EMBL/GenBank/DDBJ databases">
        <title>Complete Genome Sequence of Halotalea alkalilenta IHB B 13600.</title>
        <authorList>
            <person name="Swarnkar M.K."/>
            <person name="Sharma A."/>
            <person name="Kaushal K."/>
            <person name="Soni R."/>
            <person name="Rana S."/>
            <person name="Singh A.K."/>
            <person name="Gulati A."/>
        </authorList>
    </citation>
    <scope>NUCLEOTIDE SEQUENCE [LARGE SCALE GENOMIC DNA]</scope>
    <source>
        <strain evidence="2 3">IHB B 13600</strain>
    </source>
</reference>
<accession>A0A172YB18</accession>
<dbReference type="PANTHER" id="PTHR15020">
    <property type="entry name" value="FLAVIN REDUCTASE-RELATED"/>
    <property type="match status" value="1"/>
</dbReference>
<dbReference type="EMBL" id="CP015243">
    <property type="protein sequence ID" value="ANF56326.1"/>
    <property type="molecule type" value="Genomic_DNA"/>
</dbReference>
<dbReference type="RefSeq" id="WP_064121312.1">
    <property type="nucleotide sequence ID" value="NZ_CP015243.1"/>
</dbReference>
<proteinExistence type="predicted"/>